<dbReference type="InterPro" id="IPR017932">
    <property type="entry name" value="GATase_2_dom"/>
</dbReference>
<keyword evidence="1" id="KW-0315">Glutamine amidotransferase</keyword>
<keyword evidence="1 3" id="KW-0378">Hydrolase</keyword>
<dbReference type="InterPro" id="IPR032889">
    <property type="entry name" value="EgtC_Actinobacteria"/>
</dbReference>
<organism evidence="3 4">
    <name type="scientific">Paractinoplanes deccanensis</name>
    <dbReference type="NCBI Taxonomy" id="113561"/>
    <lineage>
        <taxon>Bacteria</taxon>
        <taxon>Bacillati</taxon>
        <taxon>Actinomycetota</taxon>
        <taxon>Actinomycetes</taxon>
        <taxon>Micromonosporales</taxon>
        <taxon>Micromonosporaceae</taxon>
        <taxon>Paractinoplanes</taxon>
    </lineage>
</organism>
<comment type="pathway">
    <text evidence="1">Amino-acid biosynthesis; ergothioneine biosynthesis.</text>
</comment>
<dbReference type="InterPro" id="IPR029055">
    <property type="entry name" value="Ntn_hydrolases_N"/>
</dbReference>
<accession>A0ABQ3YHI3</accession>
<dbReference type="Proteomes" id="UP000609879">
    <property type="component" value="Unassembled WGS sequence"/>
</dbReference>
<dbReference type="NCBIfam" id="TIGR03442">
    <property type="entry name" value="ergothioneine biosynthesis protein EgtC"/>
    <property type="match status" value="1"/>
</dbReference>
<dbReference type="PANTHER" id="PTHR43187:SF2">
    <property type="entry name" value="GAMMA-GLUTAMYL-HERCYNYLCYSTEINE SULFOXIDE HYDROLASE"/>
    <property type="match status" value="1"/>
</dbReference>
<evidence type="ECO:0000259" key="2">
    <source>
        <dbReference type="PROSITE" id="PS51278"/>
    </source>
</evidence>
<name>A0ABQ3YHI3_9ACTN</name>
<dbReference type="PANTHER" id="PTHR43187">
    <property type="entry name" value="GLUTAMINE AMIDOTRANSFERASE DUG3-RELATED"/>
    <property type="match status" value="1"/>
</dbReference>
<comment type="function">
    <text evidence="1">Catalyzes the hydrolysis of the gamma-glutamyl amide bond of hercynyl-gamma-L-glutamyl-L-cysteine sulfoxide to produce hercynylcysteine sulfoxide, a step in the biosynthesis pathway of ergothioneine.</text>
</comment>
<comment type="caution">
    <text evidence="3">The sequence shown here is derived from an EMBL/GenBank/DDBJ whole genome shotgun (WGS) entry which is preliminary data.</text>
</comment>
<evidence type="ECO:0000313" key="3">
    <source>
        <dbReference type="EMBL" id="GID79475.1"/>
    </source>
</evidence>
<dbReference type="Gene3D" id="3.60.20.10">
    <property type="entry name" value="Glutamine Phosphoribosylpyrophosphate, subunit 1, domain 1"/>
    <property type="match status" value="1"/>
</dbReference>
<protein>
    <recommendedName>
        <fullName evidence="1">Gamma-glutamyl-hercynylcysteine sulfoxide hydrolase</fullName>
        <ecNumber evidence="1">3.5.1.118</ecNumber>
    </recommendedName>
    <alternativeName>
        <fullName evidence="1">Gamma-glutamyl hercynylcysteine S-oxide hydrolase</fullName>
    </alternativeName>
</protein>
<dbReference type="GO" id="GO:0016787">
    <property type="term" value="F:hydrolase activity"/>
    <property type="evidence" value="ECO:0007669"/>
    <property type="project" value="UniProtKB-KW"/>
</dbReference>
<reference evidence="3 4" key="1">
    <citation type="submission" date="2021-01" db="EMBL/GenBank/DDBJ databases">
        <title>Whole genome shotgun sequence of Actinoplanes deccanensis NBRC 13994.</title>
        <authorList>
            <person name="Komaki H."/>
            <person name="Tamura T."/>
        </authorList>
    </citation>
    <scope>NUCLEOTIDE SEQUENCE [LARGE SCALE GENOMIC DNA]</scope>
    <source>
        <strain evidence="3 4">NBRC 13994</strain>
    </source>
</reference>
<dbReference type="InterPro" id="IPR052373">
    <property type="entry name" value="Gamma-glu_amide_hydrolase"/>
</dbReference>
<gene>
    <name evidence="1 3" type="primary">egtC</name>
    <name evidence="3" type="ORF">Ade02nite_81160</name>
</gene>
<dbReference type="InterPro" id="IPR017808">
    <property type="entry name" value="EgtC"/>
</dbReference>
<evidence type="ECO:0000313" key="4">
    <source>
        <dbReference type="Proteomes" id="UP000609879"/>
    </source>
</evidence>
<sequence length="262" mass="26817">MCRHLAYAGPAIPLARLLFDPPHSLSRQSWAPRDMRGGGTINADGFGVGWFTPAGAVRYRRATPLWSDTTLPALAAALPVTGVLAAVRSATEGMPVVETAAAPFGDTAGPVPHHGGDLTAAAGPWLFSHNGKVTGWPDSMVKLAAGLPTADLLTLEAPTDSALLWALVRARLRSSPPAAAVAAVVAEVEAAAPGSRLNLLLTDGTTIVATTAGHSLSVRQGDGCVLVSSEPLDDAPAWRPVPDRSLLVADAGELAITPLGEA</sequence>
<dbReference type="SUPFAM" id="SSF56235">
    <property type="entry name" value="N-terminal nucleophile aminohydrolases (Ntn hydrolases)"/>
    <property type="match status" value="1"/>
</dbReference>
<dbReference type="PROSITE" id="PS51278">
    <property type="entry name" value="GATASE_TYPE_2"/>
    <property type="match status" value="1"/>
</dbReference>
<keyword evidence="4" id="KW-1185">Reference proteome</keyword>
<dbReference type="RefSeq" id="WP_203775695.1">
    <property type="nucleotide sequence ID" value="NZ_BAAABO010000058.1"/>
</dbReference>
<comment type="catalytic activity">
    <reaction evidence="1">
        <text>gamma-L-glutamyl-hercynylcysteine S-oxide + H2O = S-(hercyn-2-yl)-L-cysteine S-oxide + L-glutamate</text>
        <dbReference type="Rhea" id="RHEA:42684"/>
        <dbReference type="ChEBI" id="CHEBI:15377"/>
        <dbReference type="ChEBI" id="CHEBI:29985"/>
        <dbReference type="ChEBI" id="CHEBI:82703"/>
        <dbReference type="ChEBI" id="CHEBI:82706"/>
        <dbReference type="EC" id="3.5.1.118"/>
    </reaction>
</comment>
<evidence type="ECO:0000256" key="1">
    <source>
        <dbReference type="HAMAP-Rule" id="MF_02036"/>
    </source>
</evidence>
<dbReference type="EMBL" id="BOMI01000171">
    <property type="protein sequence ID" value="GID79475.1"/>
    <property type="molecule type" value="Genomic_DNA"/>
</dbReference>
<dbReference type="CDD" id="cd01908">
    <property type="entry name" value="YafJ"/>
    <property type="match status" value="1"/>
</dbReference>
<proteinExistence type="inferred from homology"/>
<dbReference type="EC" id="3.5.1.118" evidence="1"/>
<dbReference type="HAMAP" id="MF_02036">
    <property type="entry name" value="EgtC"/>
    <property type="match status" value="1"/>
</dbReference>
<feature type="domain" description="Glutamine amidotransferase type-2" evidence="2">
    <location>
        <begin position="2"/>
        <end position="262"/>
    </location>
</feature>